<dbReference type="AlphaFoldDB" id="A0A329QCD1"/>
<comment type="caution">
    <text evidence="1">The sequence shown here is derived from an EMBL/GenBank/DDBJ whole genome shotgun (WGS) entry which is preliminary data.</text>
</comment>
<evidence type="ECO:0000313" key="2">
    <source>
        <dbReference type="Proteomes" id="UP000250462"/>
    </source>
</evidence>
<gene>
    <name evidence="1" type="ORF">DPM12_19440</name>
</gene>
<protein>
    <submittedName>
        <fullName evidence="1">Uncharacterized protein</fullName>
    </submittedName>
</protein>
<accession>A0A329QCD1</accession>
<proteinExistence type="predicted"/>
<keyword evidence="2" id="KW-1185">Reference proteome</keyword>
<reference evidence="1 2" key="1">
    <citation type="submission" date="2018-06" db="EMBL/GenBank/DDBJ databases">
        <title>Phytoactinopolyspora halophila sp. nov., a novel halophilic actinomycete isolated from a saline soil in China.</title>
        <authorList>
            <person name="Tang S.-K."/>
        </authorList>
    </citation>
    <scope>NUCLEOTIDE SEQUENCE [LARGE SCALE GENOMIC DNA]</scope>
    <source>
        <strain evidence="1 2">YIM 96934</strain>
    </source>
</reference>
<name>A0A329QCD1_9ACTN</name>
<dbReference type="Proteomes" id="UP000250462">
    <property type="component" value="Unassembled WGS sequence"/>
</dbReference>
<feature type="non-terminal residue" evidence="1">
    <location>
        <position position="1"/>
    </location>
</feature>
<organism evidence="1 2">
    <name type="scientific">Phytoactinopolyspora halophila</name>
    <dbReference type="NCBI Taxonomy" id="1981511"/>
    <lineage>
        <taxon>Bacteria</taxon>
        <taxon>Bacillati</taxon>
        <taxon>Actinomycetota</taxon>
        <taxon>Actinomycetes</taxon>
        <taxon>Jiangellales</taxon>
        <taxon>Jiangellaceae</taxon>
        <taxon>Phytoactinopolyspora</taxon>
    </lineage>
</organism>
<sequence length="105" mass="12407">KPRRRLDIPCADSHGRDTGLYQVERRYWLDDIPTDKNQQIFDTLHTYWTDQNYEITEDVRDRHLARALTAEFEGFHVRVLERDDGRLSIRATSPCIETSESPNDT</sequence>
<dbReference type="EMBL" id="QMIG01000030">
    <property type="protein sequence ID" value="RAW10043.1"/>
    <property type="molecule type" value="Genomic_DNA"/>
</dbReference>
<evidence type="ECO:0000313" key="1">
    <source>
        <dbReference type="EMBL" id="RAW10043.1"/>
    </source>
</evidence>